<dbReference type="KEGG" id="tet:TTHERM_00823450"/>
<dbReference type="AlphaFoldDB" id="I7LZF5"/>
<organism evidence="3 4">
    <name type="scientific">Tetrahymena thermophila (strain SB210)</name>
    <dbReference type="NCBI Taxonomy" id="312017"/>
    <lineage>
        <taxon>Eukaryota</taxon>
        <taxon>Sar</taxon>
        <taxon>Alveolata</taxon>
        <taxon>Ciliophora</taxon>
        <taxon>Intramacronucleata</taxon>
        <taxon>Oligohymenophorea</taxon>
        <taxon>Hymenostomatida</taxon>
        <taxon>Tetrahymenina</taxon>
        <taxon>Tetrahymenidae</taxon>
        <taxon>Tetrahymena</taxon>
    </lineage>
</organism>
<dbReference type="OrthoDB" id="6614329at2759"/>
<dbReference type="EMBL" id="GG662466">
    <property type="protein sequence ID" value="EAR83788.1"/>
    <property type="molecule type" value="Genomic_DNA"/>
</dbReference>
<name>I7LZF5_TETTS</name>
<gene>
    <name evidence="3" type="ORF">TTHERM_00823450</name>
</gene>
<dbReference type="Proteomes" id="UP000009168">
    <property type="component" value="Unassembled WGS sequence"/>
</dbReference>
<keyword evidence="4" id="KW-1185">Reference proteome</keyword>
<protein>
    <submittedName>
        <fullName evidence="3">Kazal-type proteinase inhibitor 1</fullName>
    </submittedName>
</protein>
<evidence type="ECO:0000259" key="2">
    <source>
        <dbReference type="PROSITE" id="PS51465"/>
    </source>
</evidence>
<keyword evidence="1" id="KW-0732">Signal</keyword>
<sequence>MMKVIFLALIVCLCKAANFKCEDSQKNLSFCTKEYLPVCGVVQNSIGQIEQFYKTFSNKCEACISGKIEFYALGECEEYPKQAIFCHPDDSQNDTCTKEYRPVCGVFDNKTFTLNQSLSQTYSNSCLACIDENVSYYIPQSCQVIFDEKQKLDQDEKIDLIFNLLN</sequence>
<dbReference type="PROSITE" id="PS51465">
    <property type="entry name" value="KAZAL_2"/>
    <property type="match status" value="1"/>
</dbReference>
<dbReference type="RefSeq" id="XP_001031451.1">
    <property type="nucleotide sequence ID" value="XM_001031451.3"/>
</dbReference>
<evidence type="ECO:0000313" key="3">
    <source>
        <dbReference type="EMBL" id="EAR83788.1"/>
    </source>
</evidence>
<proteinExistence type="predicted"/>
<dbReference type="InterPro" id="IPR002350">
    <property type="entry name" value="Kazal_dom"/>
</dbReference>
<dbReference type="InParanoid" id="I7LZF5"/>
<evidence type="ECO:0000313" key="4">
    <source>
        <dbReference type="Proteomes" id="UP000009168"/>
    </source>
</evidence>
<dbReference type="HOGENOM" id="CLU_135923_0_0_1"/>
<evidence type="ECO:0000256" key="1">
    <source>
        <dbReference type="SAM" id="SignalP"/>
    </source>
</evidence>
<feature type="chain" id="PRO_5003712095" evidence="1">
    <location>
        <begin position="17"/>
        <end position="166"/>
    </location>
</feature>
<accession>I7LZF5</accession>
<dbReference type="Gene3D" id="3.30.60.30">
    <property type="match status" value="2"/>
</dbReference>
<feature type="signal peptide" evidence="1">
    <location>
        <begin position="1"/>
        <end position="16"/>
    </location>
</feature>
<dbReference type="GeneID" id="7829611"/>
<reference evidence="4" key="1">
    <citation type="journal article" date="2006" name="PLoS Biol.">
        <title>Macronuclear genome sequence of the ciliate Tetrahymena thermophila, a model eukaryote.</title>
        <authorList>
            <person name="Eisen J.A."/>
            <person name="Coyne R.S."/>
            <person name="Wu M."/>
            <person name="Wu D."/>
            <person name="Thiagarajan M."/>
            <person name="Wortman J.R."/>
            <person name="Badger J.H."/>
            <person name="Ren Q."/>
            <person name="Amedeo P."/>
            <person name="Jones K.M."/>
            <person name="Tallon L.J."/>
            <person name="Delcher A.L."/>
            <person name="Salzberg S.L."/>
            <person name="Silva J.C."/>
            <person name="Haas B.J."/>
            <person name="Majoros W.H."/>
            <person name="Farzad M."/>
            <person name="Carlton J.M."/>
            <person name="Smith R.K. Jr."/>
            <person name="Garg J."/>
            <person name="Pearlman R.E."/>
            <person name="Karrer K.M."/>
            <person name="Sun L."/>
            <person name="Manning G."/>
            <person name="Elde N.C."/>
            <person name="Turkewitz A.P."/>
            <person name="Asai D.J."/>
            <person name="Wilkes D.E."/>
            <person name="Wang Y."/>
            <person name="Cai H."/>
            <person name="Collins K."/>
            <person name="Stewart B.A."/>
            <person name="Lee S.R."/>
            <person name="Wilamowska K."/>
            <person name="Weinberg Z."/>
            <person name="Ruzzo W.L."/>
            <person name="Wloga D."/>
            <person name="Gaertig J."/>
            <person name="Frankel J."/>
            <person name="Tsao C.-C."/>
            <person name="Gorovsky M.A."/>
            <person name="Keeling P.J."/>
            <person name="Waller R.F."/>
            <person name="Patron N.J."/>
            <person name="Cherry J.M."/>
            <person name="Stover N.A."/>
            <person name="Krieger C.J."/>
            <person name="del Toro C."/>
            <person name="Ryder H.F."/>
            <person name="Williamson S.C."/>
            <person name="Barbeau R.A."/>
            <person name="Hamilton E.P."/>
            <person name="Orias E."/>
        </authorList>
    </citation>
    <scope>NUCLEOTIDE SEQUENCE [LARGE SCALE GENOMIC DNA]</scope>
    <source>
        <strain evidence="4">SB210</strain>
    </source>
</reference>
<feature type="domain" description="Kazal-like" evidence="2">
    <location>
        <begin position="70"/>
        <end position="144"/>
    </location>
</feature>